<feature type="compositionally biased region" description="Low complexity" evidence="1">
    <location>
        <begin position="662"/>
        <end position="671"/>
    </location>
</feature>
<evidence type="ECO:0000313" key="3">
    <source>
        <dbReference type="Proteomes" id="UP000199727"/>
    </source>
</evidence>
<sequence>MSACTVTFVFDSALPPQQYTKLVQPDGIIYKLIQRLEEKHGGDDYIHVSVLITPPTSSNRSTKKRLSKAFRSEYNSASTFLASLPKLSMLFPPRSLTPHHWPQFSPRTLPPETQAKGLKRKRSEDDGILDGVVGGLELLERPQPSRGPSPSQAYISLTPNTSAPLLEYICTPSNVMQESPLQRYLVMVSMATSGPSSSHDGSVDVSAHYNWDSIWDGRGWAALERECKKGNVKCSCIIAGVTGNENRAEKIKELCEAVAEHVDEAWFKVPPTVDLVLSGFAIEANTYSPPRDMASTTTEPTTAPITLPLANKPDIKVLQQAFSQSQIRPSLEAGLGSSFNPATLSKMDPQLIASMLTAIKAQNEQQGVGDQRWSQVQQLLEMQQKVIAAKAAQSRGKHGQGETVMAAIQQQRAQQAQASGQPAQVHPVQSRPQTIWSGAIIWGAPGGSGSNASGSVGVEAQLFSGTPDSVMVSHWPKELLLRNLAIIHLPSLTEYAKENSCPIIAFLPADKTSSGSTPNSGLIHYNQLGTSLNVKSNMVVIPFPSIGLDRGLIIFSAPVGGASSGRGFRLMGIVCVHVSFPPLQMVNPRAAPTTMDPRRAPANPSTLPQPPTGTSQNQQFRPSPILQQGSVNQFNQGLSQGQSTPAAQFATLMQQQAQAQSQAQSRVLQSQPPQLTLQGQNPPINSSLPRPQNTTRGITFQQYQQILSHAQKLGIVLPAFDYTNIPQEKLQTLINGLKMAEMKRRQHAQAQSQQQQQQQEQIQAQMAQMQQMMAQQSQGGQGTSGAGIGLRNFQPGP</sequence>
<feature type="region of interest" description="Disordered" evidence="1">
    <location>
        <begin position="586"/>
        <end position="621"/>
    </location>
</feature>
<gene>
    <name evidence="2" type="ORF">C361_03209</name>
</gene>
<accession>A0A854QF91</accession>
<dbReference type="EMBL" id="AMKT01000040">
    <property type="protein sequence ID" value="OXG22544.1"/>
    <property type="molecule type" value="Genomic_DNA"/>
</dbReference>
<feature type="compositionally biased region" description="Low complexity" evidence="1">
    <location>
        <begin position="748"/>
        <end position="778"/>
    </location>
</feature>
<dbReference type="Proteomes" id="UP000199727">
    <property type="component" value="Unassembled WGS sequence"/>
</dbReference>
<dbReference type="OrthoDB" id="2574970at2759"/>
<feature type="region of interest" description="Disordered" evidence="1">
    <location>
        <begin position="100"/>
        <end position="128"/>
    </location>
</feature>
<feature type="compositionally biased region" description="Polar residues" evidence="1">
    <location>
        <begin position="672"/>
        <end position="694"/>
    </location>
</feature>
<evidence type="ECO:0000313" key="2">
    <source>
        <dbReference type="EMBL" id="OXG22544.1"/>
    </source>
</evidence>
<evidence type="ECO:0008006" key="4">
    <source>
        <dbReference type="Google" id="ProtNLM"/>
    </source>
</evidence>
<dbReference type="AlphaFoldDB" id="A0A854QF91"/>
<evidence type="ECO:0000256" key="1">
    <source>
        <dbReference type="SAM" id="MobiDB-lite"/>
    </source>
</evidence>
<reference evidence="2 3" key="1">
    <citation type="submission" date="2017-06" db="EMBL/GenBank/DDBJ databases">
        <title>Global population genomics of the pathogenic fungus Cryptococcus neoformans var. grubii.</title>
        <authorList>
            <person name="Cuomo C."/>
            <person name="Litvintseva A."/>
            <person name="Chen Y."/>
            <person name="Young S."/>
            <person name="Zeng Q."/>
            <person name="Chapman S."/>
            <person name="Gujja S."/>
            <person name="Saif S."/>
            <person name="Birren B."/>
        </authorList>
    </citation>
    <scope>NUCLEOTIDE SEQUENCE [LARGE SCALE GENOMIC DNA]</scope>
    <source>
        <strain evidence="2 3">Tu259-1</strain>
    </source>
</reference>
<proteinExistence type="predicted"/>
<feature type="region of interest" description="Disordered" evidence="1">
    <location>
        <begin position="662"/>
        <end position="694"/>
    </location>
</feature>
<name>A0A854QF91_CRYNE</name>
<feature type="compositionally biased region" description="Polar residues" evidence="1">
    <location>
        <begin position="612"/>
        <end position="621"/>
    </location>
</feature>
<feature type="compositionally biased region" description="Gly residues" evidence="1">
    <location>
        <begin position="779"/>
        <end position="788"/>
    </location>
</feature>
<feature type="region of interest" description="Disordered" evidence="1">
    <location>
        <begin position="744"/>
        <end position="797"/>
    </location>
</feature>
<organism evidence="2 3">
    <name type="scientific">Cryptococcus neoformans Tu259-1</name>
    <dbReference type="NCBI Taxonomy" id="1230072"/>
    <lineage>
        <taxon>Eukaryota</taxon>
        <taxon>Fungi</taxon>
        <taxon>Dikarya</taxon>
        <taxon>Basidiomycota</taxon>
        <taxon>Agaricomycotina</taxon>
        <taxon>Tremellomycetes</taxon>
        <taxon>Tremellales</taxon>
        <taxon>Cryptococcaceae</taxon>
        <taxon>Cryptococcus</taxon>
        <taxon>Cryptococcus neoformans species complex</taxon>
    </lineage>
</organism>
<comment type="caution">
    <text evidence="2">The sequence shown here is derived from an EMBL/GenBank/DDBJ whole genome shotgun (WGS) entry which is preliminary data.</text>
</comment>
<protein>
    <recommendedName>
        <fullName evidence="4">Mediator of RNA polymerase II transcription subunit 25</fullName>
    </recommendedName>
</protein>